<sequence>MKLLIGIVTQAHIQTEHTMLTTSADNSLSQAAGTVDVGVGVTVGDVSLDSLDPRKRELLLARMTKDSTNNSNSSSAIFTGNHHNIHNNNNNNNGENNEKNNINNNT</sequence>
<feature type="region of interest" description="Disordered" evidence="1">
    <location>
        <begin position="63"/>
        <end position="106"/>
    </location>
</feature>
<feature type="compositionally biased region" description="Low complexity" evidence="1">
    <location>
        <begin position="67"/>
        <end position="106"/>
    </location>
</feature>
<protein>
    <submittedName>
        <fullName evidence="2">Uncharacterized protein</fullName>
    </submittedName>
</protein>
<dbReference type="AlphaFoldDB" id="X1CKQ8"/>
<name>X1CKQ8_9ZZZZ</name>
<comment type="caution">
    <text evidence="2">The sequence shown here is derived from an EMBL/GenBank/DDBJ whole genome shotgun (WGS) entry which is preliminary data.</text>
</comment>
<accession>X1CKQ8</accession>
<organism evidence="2">
    <name type="scientific">marine sediment metagenome</name>
    <dbReference type="NCBI Taxonomy" id="412755"/>
    <lineage>
        <taxon>unclassified sequences</taxon>
        <taxon>metagenomes</taxon>
        <taxon>ecological metagenomes</taxon>
    </lineage>
</organism>
<gene>
    <name evidence="2" type="ORF">S01H4_61124</name>
</gene>
<proteinExistence type="predicted"/>
<dbReference type="EMBL" id="BART01036178">
    <property type="protein sequence ID" value="GAH08312.1"/>
    <property type="molecule type" value="Genomic_DNA"/>
</dbReference>
<reference evidence="2" key="1">
    <citation type="journal article" date="2014" name="Front. Microbiol.">
        <title>High frequency of phylogenetically diverse reductive dehalogenase-homologous genes in deep subseafloor sedimentary metagenomes.</title>
        <authorList>
            <person name="Kawai M."/>
            <person name="Futagami T."/>
            <person name="Toyoda A."/>
            <person name="Takaki Y."/>
            <person name="Nishi S."/>
            <person name="Hori S."/>
            <person name="Arai W."/>
            <person name="Tsubouchi T."/>
            <person name="Morono Y."/>
            <person name="Uchiyama I."/>
            <person name="Ito T."/>
            <person name="Fujiyama A."/>
            <person name="Inagaki F."/>
            <person name="Takami H."/>
        </authorList>
    </citation>
    <scope>NUCLEOTIDE SEQUENCE</scope>
    <source>
        <strain evidence="2">Expedition CK06-06</strain>
    </source>
</reference>
<evidence type="ECO:0000256" key="1">
    <source>
        <dbReference type="SAM" id="MobiDB-lite"/>
    </source>
</evidence>
<evidence type="ECO:0000313" key="2">
    <source>
        <dbReference type="EMBL" id="GAH08312.1"/>
    </source>
</evidence>
<feature type="non-terminal residue" evidence="2">
    <location>
        <position position="106"/>
    </location>
</feature>